<comment type="caution">
    <text evidence="1">The sequence shown here is derived from an EMBL/GenBank/DDBJ whole genome shotgun (WGS) entry which is preliminary data.</text>
</comment>
<evidence type="ECO:0000313" key="1">
    <source>
        <dbReference type="EMBL" id="KAJ3632146.1"/>
    </source>
</evidence>
<keyword evidence="2" id="KW-1185">Reference proteome</keyword>
<reference evidence="1" key="1">
    <citation type="journal article" date="2023" name="G3 (Bethesda)">
        <title>Whole genome assemblies of Zophobas morio and Tenebrio molitor.</title>
        <authorList>
            <person name="Kaur S."/>
            <person name="Stinson S.A."/>
            <person name="diCenzo G.C."/>
        </authorList>
    </citation>
    <scope>NUCLEOTIDE SEQUENCE</scope>
    <source>
        <strain evidence="1">QUZm001</strain>
    </source>
</reference>
<name>A0AA38HL89_9CUCU</name>
<dbReference type="PANTHER" id="PTHR10000">
    <property type="entry name" value="PHOSPHOSERINE PHOSPHATASE"/>
    <property type="match status" value="1"/>
</dbReference>
<dbReference type="GO" id="GO:0016791">
    <property type="term" value="F:phosphatase activity"/>
    <property type="evidence" value="ECO:0007669"/>
    <property type="project" value="TreeGrafter"/>
</dbReference>
<dbReference type="GO" id="GO:0005829">
    <property type="term" value="C:cytosol"/>
    <property type="evidence" value="ECO:0007669"/>
    <property type="project" value="TreeGrafter"/>
</dbReference>
<proteinExistence type="predicted"/>
<evidence type="ECO:0000313" key="2">
    <source>
        <dbReference type="Proteomes" id="UP001168821"/>
    </source>
</evidence>
<dbReference type="InterPro" id="IPR023214">
    <property type="entry name" value="HAD_sf"/>
</dbReference>
<dbReference type="PANTHER" id="PTHR10000:SF8">
    <property type="entry name" value="HAD SUPERFAMILY HYDROLASE-LIKE, TYPE 3"/>
    <property type="match status" value="1"/>
</dbReference>
<dbReference type="GO" id="GO:0000287">
    <property type="term" value="F:magnesium ion binding"/>
    <property type="evidence" value="ECO:0007669"/>
    <property type="project" value="TreeGrafter"/>
</dbReference>
<dbReference type="Pfam" id="PF08282">
    <property type="entry name" value="Hydrolase_3"/>
    <property type="match status" value="1"/>
</dbReference>
<gene>
    <name evidence="1" type="ORF">Zmor_019141</name>
</gene>
<dbReference type="Proteomes" id="UP001168821">
    <property type="component" value="Unassembled WGS sequence"/>
</dbReference>
<dbReference type="EMBL" id="JALNTZ010000572">
    <property type="protein sequence ID" value="KAJ3632146.1"/>
    <property type="molecule type" value="Genomic_DNA"/>
</dbReference>
<dbReference type="AlphaFoldDB" id="A0AA38HL89"/>
<sequence length="87" mass="9465">MQGRILIDVLDQSVNKGTGIYFLAKYLGVEPEDIVTFGDNNNDVEMTIQSSCGVAVGNAVPRLKEVAKDIADSIDNNGVGKYIRENF</sequence>
<dbReference type="InterPro" id="IPR036412">
    <property type="entry name" value="HAD-like_sf"/>
</dbReference>
<dbReference type="Gene3D" id="3.40.50.1000">
    <property type="entry name" value="HAD superfamily/HAD-like"/>
    <property type="match status" value="1"/>
</dbReference>
<dbReference type="SUPFAM" id="SSF56784">
    <property type="entry name" value="HAD-like"/>
    <property type="match status" value="1"/>
</dbReference>
<accession>A0AA38HL89</accession>
<organism evidence="1 2">
    <name type="scientific">Zophobas morio</name>
    <dbReference type="NCBI Taxonomy" id="2755281"/>
    <lineage>
        <taxon>Eukaryota</taxon>
        <taxon>Metazoa</taxon>
        <taxon>Ecdysozoa</taxon>
        <taxon>Arthropoda</taxon>
        <taxon>Hexapoda</taxon>
        <taxon>Insecta</taxon>
        <taxon>Pterygota</taxon>
        <taxon>Neoptera</taxon>
        <taxon>Endopterygota</taxon>
        <taxon>Coleoptera</taxon>
        <taxon>Polyphaga</taxon>
        <taxon>Cucujiformia</taxon>
        <taxon>Tenebrionidae</taxon>
        <taxon>Zophobas</taxon>
    </lineage>
</organism>
<protein>
    <submittedName>
        <fullName evidence="1">Uncharacterized protein</fullName>
    </submittedName>
</protein>